<keyword evidence="2" id="KW-0677">Repeat</keyword>
<evidence type="ECO:0000259" key="6">
    <source>
        <dbReference type="PROSITE" id="PS50157"/>
    </source>
</evidence>
<dbReference type="Proteomes" id="UP001162164">
    <property type="component" value="Unassembled WGS sequence"/>
</dbReference>
<dbReference type="PROSITE" id="PS50157">
    <property type="entry name" value="ZINC_FINGER_C2H2_2"/>
    <property type="match status" value="5"/>
</dbReference>
<evidence type="ECO:0000313" key="7">
    <source>
        <dbReference type="EMBL" id="KAJ8973390.1"/>
    </source>
</evidence>
<dbReference type="PANTHER" id="PTHR24408">
    <property type="entry name" value="ZINC FINGER PROTEIN"/>
    <property type="match status" value="1"/>
</dbReference>
<dbReference type="PROSITE" id="PS00028">
    <property type="entry name" value="ZINC_FINGER_C2H2_1"/>
    <property type="match status" value="4"/>
</dbReference>
<feature type="domain" description="C2H2-type" evidence="6">
    <location>
        <begin position="193"/>
        <end position="220"/>
    </location>
</feature>
<dbReference type="Pfam" id="PF00096">
    <property type="entry name" value="zf-C2H2"/>
    <property type="match status" value="4"/>
</dbReference>
<gene>
    <name evidence="7" type="ORF">NQ317_012106</name>
</gene>
<protein>
    <recommendedName>
        <fullName evidence="6">C2H2-type domain-containing protein</fullName>
    </recommendedName>
</protein>
<organism evidence="7 8">
    <name type="scientific">Molorchus minor</name>
    <dbReference type="NCBI Taxonomy" id="1323400"/>
    <lineage>
        <taxon>Eukaryota</taxon>
        <taxon>Metazoa</taxon>
        <taxon>Ecdysozoa</taxon>
        <taxon>Arthropoda</taxon>
        <taxon>Hexapoda</taxon>
        <taxon>Insecta</taxon>
        <taxon>Pterygota</taxon>
        <taxon>Neoptera</taxon>
        <taxon>Endopterygota</taxon>
        <taxon>Coleoptera</taxon>
        <taxon>Polyphaga</taxon>
        <taxon>Cucujiformia</taxon>
        <taxon>Chrysomeloidea</taxon>
        <taxon>Cerambycidae</taxon>
        <taxon>Lamiinae</taxon>
        <taxon>Monochamini</taxon>
        <taxon>Molorchus</taxon>
    </lineage>
</organism>
<evidence type="ECO:0000256" key="4">
    <source>
        <dbReference type="ARBA" id="ARBA00022833"/>
    </source>
</evidence>
<proteinExistence type="predicted"/>
<dbReference type="PANTHER" id="PTHR24408:SF58">
    <property type="entry name" value="TRANSCRIPTION FACTOR (TFIIIA), PUTATIVE (AFU_ORTHOLOGUE AFUA_1G05150)-RELATED"/>
    <property type="match status" value="1"/>
</dbReference>
<evidence type="ECO:0000256" key="2">
    <source>
        <dbReference type="ARBA" id="ARBA00022737"/>
    </source>
</evidence>
<feature type="domain" description="C2H2-type" evidence="6">
    <location>
        <begin position="271"/>
        <end position="293"/>
    </location>
</feature>
<dbReference type="InterPro" id="IPR013087">
    <property type="entry name" value="Znf_C2H2_type"/>
</dbReference>
<reference evidence="7" key="1">
    <citation type="journal article" date="2023" name="Insect Mol. Biol.">
        <title>Genome sequencing provides insights into the evolution of gene families encoding plant cell wall-degrading enzymes in longhorned beetles.</title>
        <authorList>
            <person name="Shin N.R."/>
            <person name="Okamura Y."/>
            <person name="Kirsch R."/>
            <person name="Pauchet Y."/>
        </authorList>
    </citation>
    <scope>NUCLEOTIDE SEQUENCE</scope>
    <source>
        <strain evidence="7">MMC_N1</strain>
    </source>
</reference>
<evidence type="ECO:0000313" key="8">
    <source>
        <dbReference type="Proteomes" id="UP001162164"/>
    </source>
</evidence>
<evidence type="ECO:0000256" key="1">
    <source>
        <dbReference type="ARBA" id="ARBA00022723"/>
    </source>
</evidence>
<feature type="domain" description="C2H2-type" evidence="6">
    <location>
        <begin position="60"/>
        <end position="78"/>
    </location>
</feature>
<dbReference type="EMBL" id="JAPWTJ010001184">
    <property type="protein sequence ID" value="KAJ8973390.1"/>
    <property type="molecule type" value="Genomic_DNA"/>
</dbReference>
<evidence type="ECO:0000256" key="5">
    <source>
        <dbReference type="PROSITE-ProRule" id="PRU00042"/>
    </source>
</evidence>
<feature type="domain" description="C2H2-type" evidence="6">
    <location>
        <begin position="4"/>
        <end position="32"/>
    </location>
</feature>
<feature type="non-terminal residue" evidence="7">
    <location>
        <position position="1"/>
    </location>
</feature>
<dbReference type="Gene3D" id="3.30.160.60">
    <property type="entry name" value="Classic Zinc Finger"/>
    <property type="match status" value="3"/>
</dbReference>
<comment type="caution">
    <text evidence="7">The sequence shown here is derived from an EMBL/GenBank/DDBJ whole genome shotgun (WGS) entry which is preliminary data.</text>
</comment>
<keyword evidence="8" id="KW-1185">Reference proteome</keyword>
<accession>A0ABQ9J5K6</accession>
<dbReference type="InterPro" id="IPR036236">
    <property type="entry name" value="Znf_C2H2_sf"/>
</dbReference>
<keyword evidence="4" id="KW-0862">Zinc</keyword>
<feature type="domain" description="C2H2-type" evidence="6">
    <location>
        <begin position="33"/>
        <end position="55"/>
    </location>
</feature>
<keyword evidence="3 5" id="KW-0863">Zinc-finger</keyword>
<keyword evidence="1" id="KW-0479">Metal-binding</keyword>
<sequence length="343" mass="39957">IGDFKCNKCDKLFIQQNCLDRHCSIEHPINNEYLCAECKKSFATKELIIDHMRIHPLKSVKCSDCNREFTRKYHLDRHIGQTGCMGIPKKVYDCRVRFIYINLIVIINGKVRLQSILYSQDNLAEHLRAHAGQVKEEDIPLRLSQKKLLYMSVIEDATEYEELMEEIIDDPPEEREVHDEEKVEVIQKEEDMFECDICHKTFKTNAGLKRHITVNHGDNDMDENDPLTFQLCPWLWRTFGFCTYVSAINCLYNKTAWDRHCSIEQSVNNEYLCAECAKSFATKELIIDHMRIHPLLTQSNVQIATGNLPGNTTSIGILAKLDVWVFPRRFMTVGYAIDLYSQR</sequence>
<dbReference type="SMART" id="SM00355">
    <property type="entry name" value="ZnF_C2H2"/>
    <property type="match status" value="5"/>
</dbReference>
<evidence type="ECO:0000256" key="3">
    <source>
        <dbReference type="ARBA" id="ARBA00022771"/>
    </source>
</evidence>
<dbReference type="SUPFAM" id="SSF57667">
    <property type="entry name" value="beta-beta-alpha zinc fingers"/>
    <property type="match status" value="3"/>
</dbReference>
<name>A0ABQ9J5K6_9CUCU</name>